<dbReference type="InterPro" id="IPR007742">
    <property type="entry name" value="NosD_dom"/>
</dbReference>
<dbReference type="AlphaFoldDB" id="A0A0T5Z5B7"/>
<evidence type="ECO:0000313" key="6">
    <source>
        <dbReference type="Proteomes" id="UP000051634"/>
    </source>
</evidence>
<accession>A0A0T5Z5B7</accession>
<dbReference type="InterPro" id="IPR012334">
    <property type="entry name" value="Pectin_lyas_fold"/>
</dbReference>
<gene>
    <name evidence="3" type="ORF">Ga0074115_11236</name>
    <name evidence="4" type="ORF">Ga0076813_12712</name>
</gene>
<dbReference type="InterPro" id="IPR011050">
    <property type="entry name" value="Pectin_lyase_fold/virulence"/>
</dbReference>
<sequence length="404" mass="45080">MTRPILSTFCLLAGLLIASPAHCLPPLQLFIDLTAPGGTLRPPAGTYPGPIVINKPITLDGQGQVTIDGGEQGTVLSVQADNTTIRGLHLINSGDSHDAMDAGLLLKANHVRIEQNRIDEVLFGIVVQQGNHNTIRENRIASLPREPSLRGEGLRLWYSRDNLIENNQFSQVRDLVLTNSPANRIIGNTLRDSRISMEFIFSPDNEVRANRIIGNDTGIVAIYSDRLKIEENRIEQIRNTGSSALAIKESSQVVIARNQILHNAVGLTANSPTDPENILYLRDNHFTYNTVAMYFYGEKGGHRIHDNYFENNLTSVAVSAPISARFNDWRGNHWEGYEGFDQDDDGFGDTPHDIRLYSDRIWMDRPTTGFFRGSPVMEVIDFIERLAPFSEPELILSDPAPRTR</sequence>
<name>A0A0T5Z5B7_9GAMM</name>
<dbReference type="EMBL" id="LMXI01000423">
    <property type="protein sequence ID" value="KRT58024.1"/>
    <property type="molecule type" value="Genomic_DNA"/>
</dbReference>
<evidence type="ECO:0000313" key="5">
    <source>
        <dbReference type="Proteomes" id="UP000051276"/>
    </source>
</evidence>
<reference evidence="5 6" key="1">
    <citation type="submission" date="2015-11" db="EMBL/GenBank/DDBJ databases">
        <title>The genome of Candidatus Endoriftia persephone in Ridgeia piscesae and population structure of the North Eastern Pacific vestimentiferan symbionts.</title>
        <authorList>
            <person name="Perez M."/>
            <person name="Juniper K.S."/>
        </authorList>
    </citation>
    <scope>NUCLEOTIDE SEQUENCE [LARGE SCALE GENOMIC DNA]</scope>
    <source>
        <strain evidence="4">Ind10</strain>
        <strain evidence="3">Ind11</strain>
    </source>
</reference>
<evidence type="ECO:0000313" key="4">
    <source>
        <dbReference type="EMBL" id="KRT58024.1"/>
    </source>
</evidence>
<dbReference type="NCBIfam" id="TIGR04247">
    <property type="entry name" value="NosD_copper_fam"/>
    <property type="match status" value="1"/>
</dbReference>
<evidence type="ECO:0000256" key="1">
    <source>
        <dbReference type="SAM" id="SignalP"/>
    </source>
</evidence>
<dbReference type="Proteomes" id="UP000051276">
    <property type="component" value="Unassembled WGS sequence"/>
</dbReference>
<evidence type="ECO:0000313" key="3">
    <source>
        <dbReference type="EMBL" id="KRT54981.1"/>
    </source>
</evidence>
<dbReference type="SMART" id="SM00710">
    <property type="entry name" value="PbH1"/>
    <property type="match status" value="9"/>
</dbReference>
<evidence type="ECO:0000259" key="2">
    <source>
        <dbReference type="Pfam" id="PF05048"/>
    </source>
</evidence>
<organism evidence="4 5">
    <name type="scientific">endosymbiont of Ridgeia piscesae</name>
    <dbReference type="NCBI Taxonomy" id="54398"/>
    <lineage>
        <taxon>Bacteria</taxon>
        <taxon>Pseudomonadati</taxon>
        <taxon>Pseudomonadota</taxon>
        <taxon>Gammaproteobacteria</taxon>
        <taxon>sulfur-oxidizing symbionts</taxon>
    </lineage>
</organism>
<dbReference type="SUPFAM" id="SSF51126">
    <property type="entry name" value="Pectin lyase-like"/>
    <property type="match status" value="1"/>
</dbReference>
<dbReference type="Pfam" id="PF05048">
    <property type="entry name" value="NosD"/>
    <property type="match status" value="1"/>
</dbReference>
<feature type="signal peptide" evidence="1">
    <location>
        <begin position="1"/>
        <end position="23"/>
    </location>
</feature>
<comment type="caution">
    <text evidence="4">The sequence shown here is derived from an EMBL/GenBank/DDBJ whole genome shotgun (WGS) entry which is preliminary data.</text>
</comment>
<dbReference type="EMBL" id="LDXT01000085">
    <property type="protein sequence ID" value="KRT54981.1"/>
    <property type="molecule type" value="Genomic_DNA"/>
</dbReference>
<dbReference type="RefSeq" id="WP_057955585.1">
    <property type="nucleotide sequence ID" value="NZ_KQ556885.1"/>
</dbReference>
<feature type="domain" description="Periplasmic copper-binding protein NosD beta helix" evidence="2">
    <location>
        <begin position="150"/>
        <end position="339"/>
    </location>
</feature>
<dbReference type="OrthoDB" id="9767990at2"/>
<keyword evidence="1" id="KW-0732">Signal</keyword>
<dbReference type="STRING" id="54398.Ga0074115_11236"/>
<protein>
    <submittedName>
        <fullName evidence="4">Nitrous oxidase accessory protein</fullName>
    </submittedName>
    <submittedName>
        <fullName evidence="3">Nitrous oxide reductase family maturation protein NosD</fullName>
    </submittedName>
</protein>
<proteinExistence type="predicted"/>
<dbReference type="Gene3D" id="2.160.20.10">
    <property type="entry name" value="Single-stranded right-handed beta-helix, Pectin lyase-like"/>
    <property type="match status" value="2"/>
</dbReference>
<dbReference type="InterPro" id="IPR006626">
    <property type="entry name" value="PbH1"/>
</dbReference>
<feature type="chain" id="PRO_5010437762" evidence="1">
    <location>
        <begin position="24"/>
        <end position="404"/>
    </location>
</feature>
<keyword evidence="6" id="KW-1185">Reference proteome</keyword>
<dbReference type="Proteomes" id="UP000051634">
    <property type="component" value="Unassembled WGS sequence"/>
</dbReference>
<dbReference type="InterPro" id="IPR026464">
    <property type="entry name" value="NosD_copper_fam"/>
</dbReference>